<reference evidence="2 3" key="1">
    <citation type="submission" date="2023-08" db="EMBL/GenBank/DDBJ databases">
        <title>The draft genome sequence of Paracraurococcus sp. LOR1-02.</title>
        <authorList>
            <person name="Kingkaew E."/>
            <person name="Tanasupawat S."/>
        </authorList>
    </citation>
    <scope>NUCLEOTIDE SEQUENCE [LARGE SCALE GENOMIC DNA]</scope>
    <source>
        <strain evidence="2 3">LOR1-02</strain>
    </source>
</reference>
<dbReference type="Proteomes" id="UP001243009">
    <property type="component" value="Unassembled WGS sequence"/>
</dbReference>
<feature type="compositionally biased region" description="Basic residues" evidence="1">
    <location>
        <begin position="121"/>
        <end position="130"/>
    </location>
</feature>
<evidence type="ECO:0000313" key="3">
    <source>
        <dbReference type="Proteomes" id="UP001243009"/>
    </source>
</evidence>
<evidence type="ECO:0000256" key="1">
    <source>
        <dbReference type="SAM" id="MobiDB-lite"/>
    </source>
</evidence>
<evidence type="ECO:0008006" key="4">
    <source>
        <dbReference type="Google" id="ProtNLM"/>
    </source>
</evidence>
<comment type="caution">
    <text evidence="2">The sequence shown here is derived from an EMBL/GenBank/DDBJ whole genome shotgun (WGS) entry which is preliminary data.</text>
</comment>
<dbReference type="EMBL" id="JAUTWS010000004">
    <property type="protein sequence ID" value="MDO9707827.1"/>
    <property type="molecule type" value="Genomic_DNA"/>
</dbReference>
<sequence length="130" mass="13117">MTASKDGACNLDLDQLAEAWIALWQAELAALAADPDVAAAWQQALGLGAAWLRAARTAPGQPDDGGRPAPGAAAPGAAPGLFAGDPLGGTDAAALLARIDALERRLAALERGAEPGGAPRRSPRRKRPPA</sequence>
<feature type="region of interest" description="Disordered" evidence="1">
    <location>
        <begin position="109"/>
        <end position="130"/>
    </location>
</feature>
<keyword evidence="3" id="KW-1185">Reference proteome</keyword>
<name>A0ABT9DV99_9PROT</name>
<feature type="region of interest" description="Disordered" evidence="1">
    <location>
        <begin position="56"/>
        <end position="84"/>
    </location>
</feature>
<dbReference type="RefSeq" id="WP_305102693.1">
    <property type="nucleotide sequence ID" value="NZ_JAUTWS010000004.1"/>
</dbReference>
<accession>A0ABT9DV99</accession>
<evidence type="ECO:0000313" key="2">
    <source>
        <dbReference type="EMBL" id="MDO9707827.1"/>
    </source>
</evidence>
<protein>
    <recommendedName>
        <fullName evidence="4">Poly(3-hydroxyalkanoate) polymerase subunit PhaE</fullName>
    </recommendedName>
</protein>
<proteinExistence type="predicted"/>
<gene>
    <name evidence="2" type="ORF">Q7A36_05670</name>
</gene>
<organism evidence="2 3">
    <name type="scientific">Paracraurococcus lichenis</name>
    <dbReference type="NCBI Taxonomy" id="3064888"/>
    <lineage>
        <taxon>Bacteria</taxon>
        <taxon>Pseudomonadati</taxon>
        <taxon>Pseudomonadota</taxon>
        <taxon>Alphaproteobacteria</taxon>
        <taxon>Acetobacterales</taxon>
        <taxon>Roseomonadaceae</taxon>
        <taxon>Paracraurococcus</taxon>
    </lineage>
</organism>